<feature type="compositionally biased region" description="Basic and acidic residues" evidence="1">
    <location>
        <begin position="268"/>
        <end position="287"/>
    </location>
</feature>
<keyword evidence="5" id="KW-1185">Reference proteome</keyword>
<evidence type="ECO:0000313" key="5">
    <source>
        <dbReference type="Proteomes" id="UP000324585"/>
    </source>
</evidence>
<feature type="compositionally biased region" description="Basic and acidic residues" evidence="1">
    <location>
        <begin position="337"/>
        <end position="349"/>
    </location>
</feature>
<dbReference type="EMBL" id="VRMN01000005">
    <property type="protein sequence ID" value="KAA8494041.1"/>
    <property type="molecule type" value="Genomic_DNA"/>
</dbReference>
<comment type="caution">
    <text evidence="4">The sequence shown here is derived from an EMBL/GenBank/DDBJ whole genome shotgun (WGS) entry which is preliminary data.</text>
</comment>
<keyword evidence="2" id="KW-1133">Transmembrane helix</keyword>
<name>A0A5J4YRD8_PORPP</name>
<dbReference type="AlphaFoldDB" id="A0A5J4YRD8"/>
<accession>A0A5J4YRD8</accession>
<reference evidence="5" key="1">
    <citation type="journal article" date="2019" name="Nat. Commun.">
        <title>Expansion of phycobilisome linker gene families in mesophilic red algae.</title>
        <authorList>
            <person name="Lee J."/>
            <person name="Kim D."/>
            <person name="Bhattacharya D."/>
            <person name="Yoon H.S."/>
        </authorList>
    </citation>
    <scope>NUCLEOTIDE SEQUENCE [LARGE SCALE GENOMIC DNA]</scope>
    <source>
        <strain evidence="5">CCMP 1328</strain>
    </source>
</reference>
<sequence>MSEFLFDGVDKNHEVFLVGSWNEWFPLRMKYGKLGWRTVVDLEPGYVEFAFLVDDELVVSTAHPLAESGTCNWRKIRASCKHGYRSTSAGKVGPPSKFKNLQNKAKLSLKELLGAGGSDRGYAEIADDNMYDVELGCPIRTRHAGGVSACHDSVLCATQKAYVQPSGYFVAQGGFPWHFLICMVFLIAVIHMLIDAAQHPMTLGFKVSAPREERPFHLPYQYNQYQMYAQDQMQPRPPQELVEPQDEARAQIEHQTQYRPVPPARANHARDEGGFGDTRLSRPEVARPGEGVEQAQHQAPPHDQPPLRYPGEETVARHGQEEYQNEVQARLGAGERPYVEPRREPHDQMQYRPEYQALPRQELYESGAHT</sequence>
<gene>
    <name evidence="4" type="ORF">FVE85_4016</name>
</gene>
<feature type="compositionally biased region" description="Basic and acidic residues" evidence="1">
    <location>
        <begin position="310"/>
        <end position="321"/>
    </location>
</feature>
<evidence type="ECO:0000256" key="2">
    <source>
        <dbReference type="SAM" id="Phobius"/>
    </source>
</evidence>
<dbReference type="InterPro" id="IPR013783">
    <property type="entry name" value="Ig-like_fold"/>
</dbReference>
<dbReference type="Proteomes" id="UP000324585">
    <property type="component" value="Unassembled WGS sequence"/>
</dbReference>
<proteinExistence type="predicted"/>
<dbReference type="Gene3D" id="2.60.40.10">
    <property type="entry name" value="Immunoglobulins"/>
    <property type="match status" value="1"/>
</dbReference>
<dbReference type="CDD" id="cd02859">
    <property type="entry name" value="E_set_AMPKbeta_like_N"/>
    <property type="match status" value="1"/>
</dbReference>
<keyword evidence="2" id="KW-0472">Membrane</keyword>
<evidence type="ECO:0000313" key="4">
    <source>
        <dbReference type="EMBL" id="KAA8494041.1"/>
    </source>
</evidence>
<feature type="region of interest" description="Disordered" evidence="1">
    <location>
        <begin position="255"/>
        <end position="370"/>
    </location>
</feature>
<organism evidence="4 5">
    <name type="scientific">Porphyridium purpureum</name>
    <name type="common">Red alga</name>
    <name type="synonym">Porphyridium cruentum</name>
    <dbReference type="NCBI Taxonomy" id="35688"/>
    <lineage>
        <taxon>Eukaryota</taxon>
        <taxon>Rhodophyta</taxon>
        <taxon>Bangiophyceae</taxon>
        <taxon>Porphyridiales</taxon>
        <taxon>Porphyridiaceae</taxon>
        <taxon>Porphyridium</taxon>
    </lineage>
</organism>
<feature type="transmembrane region" description="Helical" evidence="2">
    <location>
        <begin position="175"/>
        <end position="194"/>
    </location>
</feature>
<dbReference type="SUPFAM" id="SSF81296">
    <property type="entry name" value="E set domains"/>
    <property type="match status" value="1"/>
</dbReference>
<dbReference type="InterPro" id="IPR032640">
    <property type="entry name" value="AMPK1_CBM"/>
</dbReference>
<evidence type="ECO:0000259" key="3">
    <source>
        <dbReference type="Pfam" id="PF16561"/>
    </source>
</evidence>
<feature type="domain" description="AMP-activated protein kinase glycogen-binding" evidence="3">
    <location>
        <begin position="12"/>
        <end position="68"/>
    </location>
</feature>
<evidence type="ECO:0000256" key="1">
    <source>
        <dbReference type="SAM" id="MobiDB-lite"/>
    </source>
</evidence>
<dbReference type="InterPro" id="IPR014756">
    <property type="entry name" value="Ig_E-set"/>
</dbReference>
<protein>
    <recommendedName>
        <fullName evidence="3">AMP-activated protein kinase glycogen-binding domain-containing protein</fullName>
    </recommendedName>
</protein>
<keyword evidence="2" id="KW-0812">Transmembrane</keyword>
<dbReference type="Pfam" id="PF16561">
    <property type="entry name" value="AMPK1_CBM"/>
    <property type="match status" value="1"/>
</dbReference>